<feature type="region of interest" description="Disordered" evidence="1">
    <location>
        <begin position="51"/>
        <end position="76"/>
    </location>
</feature>
<gene>
    <name evidence="2" type="ORF">OUZ56_013581</name>
</gene>
<proteinExistence type="predicted"/>
<reference evidence="2 3" key="1">
    <citation type="journal article" date="2023" name="Nucleic Acids Res.">
        <title>The hologenome of Daphnia magna reveals possible DNA methylation and microbiome-mediated evolution of the host genome.</title>
        <authorList>
            <person name="Chaturvedi A."/>
            <person name="Li X."/>
            <person name="Dhandapani V."/>
            <person name="Marshall H."/>
            <person name="Kissane S."/>
            <person name="Cuenca-Cambronero M."/>
            <person name="Asole G."/>
            <person name="Calvet F."/>
            <person name="Ruiz-Romero M."/>
            <person name="Marangio P."/>
            <person name="Guigo R."/>
            <person name="Rago D."/>
            <person name="Mirbahai L."/>
            <person name="Eastwood N."/>
            <person name="Colbourne J.K."/>
            <person name="Zhou J."/>
            <person name="Mallon E."/>
            <person name="Orsini L."/>
        </authorList>
    </citation>
    <scope>NUCLEOTIDE SEQUENCE [LARGE SCALE GENOMIC DNA]</scope>
    <source>
        <strain evidence="2">LRV0_1</strain>
    </source>
</reference>
<keyword evidence="3" id="KW-1185">Reference proteome</keyword>
<feature type="compositionally biased region" description="Basic and acidic residues" evidence="1">
    <location>
        <begin position="56"/>
        <end position="76"/>
    </location>
</feature>
<organism evidence="2 3">
    <name type="scientific">Daphnia magna</name>
    <dbReference type="NCBI Taxonomy" id="35525"/>
    <lineage>
        <taxon>Eukaryota</taxon>
        <taxon>Metazoa</taxon>
        <taxon>Ecdysozoa</taxon>
        <taxon>Arthropoda</taxon>
        <taxon>Crustacea</taxon>
        <taxon>Branchiopoda</taxon>
        <taxon>Diplostraca</taxon>
        <taxon>Cladocera</taxon>
        <taxon>Anomopoda</taxon>
        <taxon>Daphniidae</taxon>
        <taxon>Daphnia</taxon>
    </lineage>
</organism>
<sequence>MEISQKLCAIPAAIFQDCGGYSRLPIKPAQPTHFSKYSDRPWATIFWRRSAGGSGKSEKNCEQGWERRSQQLALKD</sequence>
<protein>
    <submittedName>
        <fullName evidence="2">Uncharacterized protein</fullName>
    </submittedName>
</protein>
<dbReference type="Proteomes" id="UP001234178">
    <property type="component" value="Unassembled WGS sequence"/>
</dbReference>
<evidence type="ECO:0000256" key="1">
    <source>
        <dbReference type="SAM" id="MobiDB-lite"/>
    </source>
</evidence>
<evidence type="ECO:0000313" key="3">
    <source>
        <dbReference type="Proteomes" id="UP001234178"/>
    </source>
</evidence>
<evidence type="ECO:0000313" key="2">
    <source>
        <dbReference type="EMBL" id="KAK4008441.1"/>
    </source>
</evidence>
<dbReference type="EMBL" id="JAOYFB010000002">
    <property type="protein sequence ID" value="KAK4008441.1"/>
    <property type="molecule type" value="Genomic_DNA"/>
</dbReference>
<accession>A0ABQ9Z6D7</accession>
<comment type="caution">
    <text evidence="2">The sequence shown here is derived from an EMBL/GenBank/DDBJ whole genome shotgun (WGS) entry which is preliminary data.</text>
</comment>
<name>A0ABQ9Z6D7_9CRUS</name>